<evidence type="ECO:0000256" key="5">
    <source>
        <dbReference type="ARBA" id="ARBA00023242"/>
    </source>
</evidence>
<dbReference type="GO" id="GO:0003723">
    <property type="term" value="F:RNA binding"/>
    <property type="evidence" value="ECO:0007669"/>
    <property type="project" value="UniProtKB-KW"/>
</dbReference>
<dbReference type="CDD" id="cd16293">
    <property type="entry name" value="CPSF2-like_MBL-fold"/>
    <property type="match status" value="1"/>
</dbReference>
<evidence type="ECO:0000256" key="4">
    <source>
        <dbReference type="ARBA" id="ARBA00022884"/>
    </source>
</evidence>
<comment type="subcellular location">
    <subcellularLocation>
        <location evidence="1 6">Nucleus</location>
    </subcellularLocation>
</comment>
<dbReference type="AlphaFoldDB" id="A0A168MYL5"/>
<dbReference type="STRING" id="4829.A0A168MYL5"/>
<dbReference type="InterPro" id="IPR011108">
    <property type="entry name" value="RMMBL"/>
</dbReference>
<gene>
    <name evidence="8" type="primary">ABSGL_05072.1 scaffold 6272</name>
</gene>
<dbReference type="InParanoid" id="A0A168MYL5"/>
<dbReference type="Pfam" id="PF13299">
    <property type="entry name" value="CPSF100_C"/>
    <property type="match status" value="1"/>
</dbReference>
<evidence type="ECO:0000256" key="3">
    <source>
        <dbReference type="ARBA" id="ARBA00022664"/>
    </source>
</evidence>
<proteinExistence type="inferred from homology"/>
<evidence type="ECO:0000313" key="8">
    <source>
        <dbReference type="EMBL" id="SAL99458.1"/>
    </source>
</evidence>
<dbReference type="SUPFAM" id="SSF56281">
    <property type="entry name" value="Metallo-hydrolase/oxidoreductase"/>
    <property type="match status" value="1"/>
</dbReference>
<dbReference type="FunFam" id="3.60.15.10:FF:000008">
    <property type="entry name" value="Cleavage and polyadenylation specificity factor subunit 2"/>
    <property type="match status" value="1"/>
</dbReference>
<dbReference type="Proteomes" id="UP000078561">
    <property type="component" value="Unassembled WGS sequence"/>
</dbReference>
<dbReference type="OrthoDB" id="64353at2759"/>
<dbReference type="InterPro" id="IPR001279">
    <property type="entry name" value="Metallo-B-lactamas"/>
</dbReference>
<evidence type="ECO:0000256" key="6">
    <source>
        <dbReference type="RuleBase" id="RU365006"/>
    </source>
</evidence>
<reference evidence="8" key="1">
    <citation type="submission" date="2016-04" db="EMBL/GenBank/DDBJ databases">
        <authorList>
            <person name="Evans L.H."/>
            <person name="Alamgir A."/>
            <person name="Owens N."/>
            <person name="Weber N.D."/>
            <person name="Virtaneva K."/>
            <person name="Barbian K."/>
            <person name="Babar A."/>
            <person name="Rosenke K."/>
        </authorList>
    </citation>
    <scope>NUCLEOTIDE SEQUENCE [LARGE SCALE GENOMIC DNA]</scope>
    <source>
        <strain evidence="8">CBS 101.48</strain>
    </source>
</reference>
<protein>
    <recommendedName>
        <fullName evidence="6">Cleavage and polyadenylation specificity factor subunit 2</fullName>
    </recommendedName>
    <alternativeName>
        <fullName evidence="6">Cleavage and polyadenylation specificity factor 100 kDa subunit</fullName>
    </alternativeName>
</protein>
<dbReference type="GO" id="GO:0006398">
    <property type="term" value="P:mRNA 3'-end processing by stem-loop binding and cleavage"/>
    <property type="evidence" value="ECO:0007669"/>
    <property type="project" value="InterPro"/>
</dbReference>
<sequence length="790" mass="89152">MTSYIKFTPLSGAKNEDALCYLLEIDEVKILLDCGWSDQFDTQDLLPLKKIAKQIDVVLLSHSDLPHLGAYTYAKRHLGLQCPVYSTVPVVSMGKMCMYDIYQSKTNELDFDTFTLEDVDNAFDKITSLRYSQPFALPGKCQGIVITAYAAAHTIGGTIWKIKQDTNDIVYAVDFNHRKESHLDGTALLSDGVVLDSLARPSLLITDSLNADIFSPPRKDRYSAMFDTINATLSNGGSVLLPSDSAARVLELAYLLDQQWTKNQLNNCPLIMLSNTSYHTIHFAKIMLEWMGSDLTKHFSSTRENPFEFKYLRLCHKLEDLDNYPGPKVVIASNYSLETGFARDLFVQWMTIPDNHQHQQARNTLLLTERAPPGSLARRIYDDWEAQDDTTKSMIKPIMDYNTQMDLTLFKRVPLEGAELQDYEAAQRAKQEREAVQAAMIARNKTIMEEDESDNSDLDEADDPMDDILIKQHDLYVRDSGRSGGFFKQSQSYHMFPYHERRKKIDDYGEAIQPEHYILASDVTRLAAEAMERGDNGGSGANFDTGGSKQAMGMEVDGPMLPARNTLPTKYISNQHHVQVQCYLRYIDLEGLSDGRSMKKILPQIAPRKMIIVHGEANPTQHLFQACLSMSHFTKEIFTPSIGEVLNVSAATNIYRVRLTDGLVNSLLFSKLDDYELARVSGRIHFEEDTTTPSLDTVEEAAPSSEMEHLQLHKKKMEPSIFVGDIRLTEFKRVLQAEGISAEFKDEGMLVCNDLVVVRKTGSGQLLVEGVLSADYYRVRSLLYSQHAIL</sequence>
<dbReference type="InterPro" id="IPR027075">
    <property type="entry name" value="CPSF2"/>
</dbReference>
<keyword evidence="3 6" id="KW-0507">mRNA processing</keyword>
<comment type="similarity">
    <text evidence="2 6">Belongs to the metallo-beta-lactamase superfamily. RNA-metabolizing metallo-beta-lactamase-like family. CPSF2/YSH1 subfamily.</text>
</comment>
<keyword evidence="5 6" id="KW-0539">Nucleus</keyword>
<dbReference type="InterPro" id="IPR036866">
    <property type="entry name" value="RibonucZ/Hydroxyglut_hydro"/>
</dbReference>
<dbReference type="InterPro" id="IPR035639">
    <property type="entry name" value="CPSF2_MBL"/>
</dbReference>
<dbReference type="EMBL" id="LT552697">
    <property type="protein sequence ID" value="SAL99458.1"/>
    <property type="molecule type" value="Genomic_DNA"/>
</dbReference>
<dbReference type="InterPro" id="IPR022712">
    <property type="entry name" value="Beta_Casp"/>
</dbReference>
<dbReference type="FunCoup" id="A0A168MYL5">
    <property type="interactions" value="1029"/>
</dbReference>
<accession>A0A168MYL5</accession>
<organism evidence="8">
    <name type="scientific">Absidia glauca</name>
    <name type="common">Pin mould</name>
    <dbReference type="NCBI Taxonomy" id="4829"/>
    <lineage>
        <taxon>Eukaryota</taxon>
        <taxon>Fungi</taxon>
        <taxon>Fungi incertae sedis</taxon>
        <taxon>Mucoromycota</taxon>
        <taxon>Mucoromycotina</taxon>
        <taxon>Mucoromycetes</taxon>
        <taxon>Mucorales</taxon>
        <taxon>Cunninghamellaceae</taxon>
        <taxon>Absidia</taxon>
    </lineage>
</organism>
<dbReference type="PANTHER" id="PTHR45922:SF1">
    <property type="entry name" value="CLEAVAGE AND POLYADENYLATION SPECIFICITY FACTOR SUBUNIT 2"/>
    <property type="match status" value="1"/>
</dbReference>
<keyword evidence="9" id="KW-1185">Reference proteome</keyword>
<feature type="domain" description="Beta-Casp" evidence="7">
    <location>
        <begin position="249"/>
        <end position="380"/>
    </location>
</feature>
<dbReference type="SMART" id="SM01027">
    <property type="entry name" value="Beta-Casp"/>
    <property type="match status" value="1"/>
</dbReference>
<dbReference type="PANTHER" id="PTHR45922">
    <property type="entry name" value="CLEAVAGE AND POLYADENYLATION SPECIFICITY FACTOR SUBUNIT 2"/>
    <property type="match status" value="1"/>
</dbReference>
<evidence type="ECO:0000313" key="9">
    <source>
        <dbReference type="Proteomes" id="UP000078561"/>
    </source>
</evidence>
<dbReference type="InterPro" id="IPR025069">
    <property type="entry name" value="Cpsf2_C"/>
</dbReference>
<dbReference type="Pfam" id="PF10996">
    <property type="entry name" value="Beta-Casp"/>
    <property type="match status" value="1"/>
</dbReference>
<dbReference type="GO" id="GO:0005847">
    <property type="term" value="C:mRNA cleavage and polyadenylation specificity factor complex"/>
    <property type="evidence" value="ECO:0007669"/>
    <property type="project" value="InterPro"/>
</dbReference>
<evidence type="ECO:0000259" key="7">
    <source>
        <dbReference type="SMART" id="SM01027"/>
    </source>
</evidence>
<dbReference type="Pfam" id="PF07521">
    <property type="entry name" value="RMMBL"/>
    <property type="match status" value="1"/>
</dbReference>
<dbReference type="OMA" id="QSRHNME"/>
<evidence type="ECO:0000256" key="2">
    <source>
        <dbReference type="ARBA" id="ARBA00010624"/>
    </source>
</evidence>
<evidence type="ECO:0000256" key="1">
    <source>
        <dbReference type="ARBA" id="ARBA00004123"/>
    </source>
</evidence>
<name>A0A168MYL5_ABSGL</name>
<dbReference type="Pfam" id="PF16661">
    <property type="entry name" value="Lactamase_B_6"/>
    <property type="match status" value="1"/>
</dbReference>
<keyword evidence="4 6" id="KW-0694">RNA-binding</keyword>
<dbReference type="Gene3D" id="3.60.15.10">
    <property type="entry name" value="Ribonuclease Z/Hydroxyacylglutathione hydrolase-like"/>
    <property type="match status" value="1"/>
</dbReference>